<comment type="caution">
    <text evidence="1">The sequence shown here is derived from an EMBL/GenBank/DDBJ whole genome shotgun (WGS) entry which is preliminary data.</text>
</comment>
<organism evidence="1 2">
    <name type="scientific">Stenotrophomonas terrae</name>
    <dbReference type="NCBI Taxonomy" id="405446"/>
    <lineage>
        <taxon>Bacteria</taxon>
        <taxon>Pseudomonadati</taxon>
        <taxon>Pseudomonadota</taxon>
        <taxon>Gammaproteobacteria</taxon>
        <taxon>Lysobacterales</taxon>
        <taxon>Lysobacteraceae</taxon>
        <taxon>Stenotrophomonas</taxon>
    </lineage>
</organism>
<evidence type="ECO:0008006" key="3">
    <source>
        <dbReference type="Google" id="ProtNLM"/>
    </source>
</evidence>
<name>A0A0R0CHI0_9GAMM</name>
<proteinExistence type="predicted"/>
<reference evidence="1 2" key="1">
    <citation type="submission" date="2015-05" db="EMBL/GenBank/DDBJ databases">
        <title>Genome sequencing and analysis of members of genus Stenotrophomonas.</title>
        <authorList>
            <person name="Patil P.P."/>
            <person name="Midha S."/>
            <person name="Patil P.B."/>
        </authorList>
    </citation>
    <scope>NUCLEOTIDE SEQUENCE [LARGE SCALE GENOMIC DNA]</scope>
    <source>
        <strain evidence="1 2">DSM 18941</strain>
    </source>
</reference>
<dbReference type="Pfam" id="PF02924">
    <property type="entry name" value="HDPD"/>
    <property type="match status" value="1"/>
</dbReference>
<accession>A0A0R0CHI0</accession>
<evidence type="ECO:0000313" key="1">
    <source>
        <dbReference type="EMBL" id="KRG65810.1"/>
    </source>
</evidence>
<protein>
    <recommendedName>
        <fullName evidence="3">Head decoration protein</fullName>
    </recommendedName>
</protein>
<dbReference type="Proteomes" id="UP000051863">
    <property type="component" value="Unassembled WGS sequence"/>
</dbReference>
<sequence length="121" mass="12297">MNEQTEKNRTGDFLLSEGNGSYSRENIIVASGQNLEAGTVLGTITASGEAVGLDLAADDGSEVATGILWANTNATDADTAAVAIARAAEVKADALIWPAGVTVPQKTAAIAQLAELGVVLR</sequence>
<dbReference type="PATRIC" id="fig|405446.3.peg.2683"/>
<dbReference type="EMBL" id="LDJJ01000051">
    <property type="protein sequence ID" value="KRG65810.1"/>
    <property type="molecule type" value="Genomic_DNA"/>
</dbReference>
<dbReference type="OrthoDB" id="9099687at2"/>
<keyword evidence="2" id="KW-1185">Reference proteome</keyword>
<dbReference type="AlphaFoldDB" id="A0A0R0CHI0"/>
<gene>
    <name evidence="1" type="ORF">ABB27_14675</name>
</gene>
<evidence type="ECO:0000313" key="2">
    <source>
        <dbReference type="Proteomes" id="UP000051863"/>
    </source>
</evidence>
<dbReference type="RefSeq" id="WP_057629523.1">
    <property type="nucleotide sequence ID" value="NZ_LDJJ01000051.1"/>
</dbReference>
<dbReference type="InterPro" id="IPR004195">
    <property type="entry name" value="Head_decoration_D"/>
</dbReference>
<dbReference type="Gene3D" id="2.40.300.10">
    <property type="entry name" value="Head decoration protein D"/>
    <property type="match status" value="1"/>
</dbReference>